<sequence>MQTAVEWLYNKRENFLVKQKQFKHGQERVQDPNGIKDIFSFIKTGIANAWRFNGRKLMVFFYVQQTAIQCLKDEKKVNYEELFLRKAN</sequence>
<proteinExistence type="predicted"/>
<gene>
    <name evidence="1" type="ORF">Glove_360g79</name>
</gene>
<keyword evidence="2" id="KW-1185">Reference proteome</keyword>
<reference evidence="1 2" key="1">
    <citation type="submission" date="2018-08" db="EMBL/GenBank/DDBJ databases">
        <title>Genome and evolution of the arbuscular mycorrhizal fungus Diversispora epigaea (formerly Glomus versiforme) and its bacterial endosymbionts.</title>
        <authorList>
            <person name="Sun X."/>
            <person name="Fei Z."/>
            <person name="Harrison M."/>
        </authorList>
    </citation>
    <scope>NUCLEOTIDE SEQUENCE [LARGE SCALE GENOMIC DNA]</scope>
    <source>
        <strain evidence="1 2">IT104</strain>
    </source>
</reference>
<accession>A0A397HE66</accession>
<protein>
    <submittedName>
        <fullName evidence="1">Uncharacterized protein</fullName>
    </submittedName>
</protein>
<organism evidence="1 2">
    <name type="scientific">Diversispora epigaea</name>
    <dbReference type="NCBI Taxonomy" id="1348612"/>
    <lineage>
        <taxon>Eukaryota</taxon>
        <taxon>Fungi</taxon>
        <taxon>Fungi incertae sedis</taxon>
        <taxon>Mucoromycota</taxon>
        <taxon>Glomeromycotina</taxon>
        <taxon>Glomeromycetes</taxon>
        <taxon>Diversisporales</taxon>
        <taxon>Diversisporaceae</taxon>
        <taxon>Diversispora</taxon>
    </lineage>
</organism>
<name>A0A397HE66_9GLOM</name>
<dbReference type="AlphaFoldDB" id="A0A397HE66"/>
<evidence type="ECO:0000313" key="1">
    <source>
        <dbReference type="EMBL" id="RHZ59874.1"/>
    </source>
</evidence>
<dbReference type="Proteomes" id="UP000266861">
    <property type="component" value="Unassembled WGS sequence"/>
</dbReference>
<comment type="caution">
    <text evidence="1">The sequence shown here is derived from an EMBL/GenBank/DDBJ whole genome shotgun (WGS) entry which is preliminary data.</text>
</comment>
<evidence type="ECO:0000313" key="2">
    <source>
        <dbReference type="Proteomes" id="UP000266861"/>
    </source>
</evidence>
<dbReference type="EMBL" id="PQFF01000327">
    <property type="protein sequence ID" value="RHZ59874.1"/>
    <property type="molecule type" value="Genomic_DNA"/>
</dbReference>